<comment type="caution">
    <text evidence="1">The sequence shown here is derived from an EMBL/GenBank/DDBJ whole genome shotgun (WGS) entry which is preliminary data.</text>
</comment>
<evidence type="ECO:0000313" key="2">
    <source>
        <dbReference type="Proteomes" id="UP000297527"/>
    </source>
</evidence>
<organism evidence="1 2">
    <name type="scientific">Botryotinia convoluta</name>
    <dbReference type="NCBI Taxonomy" id="54673"/>
    <lineage>
        <taxon>Eukaryota</taxon>
        <taxon>Fungi</taxon>
        <taxon>Dikarya</taxon>
        <taxon>Ascomycota</taxon>
        <taxon>Pezizomycotina</taxon>
        <taxon>Leotiomycetes</taxon>
        <taxon>Helotiales</taxon>
        <taxon>Sclerotiniaceae</taxon>
        <taxon>Botryotinia</taxon>
    </lineage>
</organism>
<reference evidence="1 2" key="1">
    <citation type="submission" date="2017-12" db="EMBL/GenBank/DDBJ databases">
        <title>Comparative genomics of Botrytis spp.</title>
        <authorList>
            <person name="Valero-Jimenez C.A."/>
            <person name="Tapia P."/>
            <person name="Veloso J."/>
            <person name="Silva-Moreno E."/>
            <person name="Staats M."/>
            <person name="Valdes J.H."/>
            <person name="Van Kan J.A.L."/>
        </authorList>
    </citation>
    <scope>NUCLEOTIDE SEQUENCE [LARGE SCALE GENOMIC DNA]</scope>
    <source>
        <strain evidence="1 2">MUCL11595</strain>
    </source>
</reference>
<gene>
    <name evidence="1" type="ORF">BCON_0025g00600</name>
</gene>
<sequence>MASRPPPASLQKGSHGQFFSAQYLSQRMGQGIQADHCRHRGWNREELRALVSDLASGHD</sequence>
<evidence type="ECO:0000313" key="1">
    <source>
        <dbReference type="EMBL" id="TGO61732.1"/>
    </source>
</evidence>
<keyword evidence="2" id="KW-1185">Reference proteome</keyword>
<accession>A0A4Z1IQI5</accession>
<protein>
    <submittedName>
        <fullName evidence="1">Uncharacterized protein</fullName>
    </submittedName>
</protein>
<dbReference type="EMBL" id="PQXN01000025">
    <property type="protein sequence ID" value="TGO61732.1"/>
    <property type="molecule type" value="Genomic_DNA"/>
</dbReference>
<dbReference type="AlphaFoldDB" id="A0A4Z1IQI5"/>
<proteinExistence type="predicted"/>
<name>A0A4Z1IQI5_9HELO</name>
<dbReference type="Proteomes" id="UP000297527">
    <property type="component" value="Unassembled WGS sequence"/>
</dbReference>